<evidence type="ECO:0000313" key="1">
    <source>
        <dbReference type="EMBL" id="EEF37798.1"/>
    </source>
</evidence>
<keyword evidence="2" id="KW-1185">Reference proteome</keyword>
<dbReference type="STRING" id="3988.B9SF21"/>
<reference evidence="2" key="1">
    <citation type="journal article" date="2010" name="Nat. Biotechnol.">
        <title>Draft genome sequence of the oilseed species Ricinus communis.</title>
        <authorList>
            <person name="Chan A.P."/>
            <person name="Crabtree J."/>
            <person name="Zhao Q."/>
            <person name="Lorenzi H."/>
            <person name="Orvis J."/>
            <person name="Puiu D."/>
            <person name="Melake-Berhan A."/>
            <person name="Jones K.M."/>
            <person name="Redman J."/>
            <person name="Chen G."/>
            <person name="Cahoon E.B."/>
            <person name="Gedil M."/>
            <person name="Stanke M."/>
            <person name="Haas B.J."/>
            <person name="Wortman J.R."/>
            <person name="Fraser-Liggett C.M."/>
            <person name="Ravel J."/>
            <person name="Rabinowicz P.D."/>
        </authorList>
    </citation>
    <scope>NUCLEOTIDE SEQUENCE [LARGE SCALE GENOMIC DNA]</scope>
    <source>
        <strain evidence="2">cv. Hale</strain>
    </source>
</reference>
<dbReference type="Gene3D" id="3.30.70.100">
    <property type="match status" value="1"/>
</dbReference>
<dbReference type="FunCoup" id="B9SF21">
    <property type="interactions" value="71"/>
</dbReference>
<name>B9SF21_RICCO</name>
<organism evidence="1 2">
    <name type="scientific">Ricinus communis</name>
    <name type="common">Castor bean</name>
    <dbReference type="NCBI Taxonomy" id="3988"/>
    <lineage>
        <taxon>Eukaryota</taxon>
        <taxon>Viridiplantae</taxon>
        <taxon>Streptophyta</taxon>
        <taxon>Embryophyta</taxon>
        <taxon>Tracheophyta</taxon>
        <taxon>Spermatophyta</taxon>
        <taxon>Magnoliopsida</taxon>
        <taxon>eudicotyledons</taxon>
        <taxon>Gunneridae</taxon>
        <taxon>Pentapetalae</taxon>
        <taxon>rosids</taxon>
        <taxon>fabids</taxon>
        <taxon>Malpighiales</taxon>
        <taxon>Euphorbiaceae</taxon>
        <taxon>Acalyphoideae</taxon>
        <taxon>Acalypheae</taxon>
        <taxon>Ricinus</taxon>
    </lineage>
</organism>
<proteinExistence type="predicted"/>
<dbReference type="KEGG" id="rcu:8288326"/>
<gene>
    <name evidence="1" type="ORF">RCOM_1213020</name>
</gene>
<dbReference type="OMA" id="EPGCSIM"/>
<evidence type="ECO:0000313" key="2">
    <source>
        <dbReference type="Proteomes" id="UP000008311"/>
    </source>
</evidence>
<dbReference type="PANTHER" id="PTHR46371">
    <property type="entry name" value="OS04G0464100 PROTEIN"/>
    <property type="match status" value="1"/>
</dbReference>
<dbReference type="AlphaFoldDB" id="B9SF21"/>
<dbReference type="InterPro" id="IPR044296">
    <property type="entry name" value="HIPP46"/>
</dbReference>
<dbReference type="EMBL" id="EQ973941">
    <property type="protein sequence ID" value="EEF37798.1"/>
    <property type="molecule type" value="Genomic_DNA"/>
</dbReference>
<sequence length="125" mass="13579">MKQKVVIRVSMNGQKSRSKALKIAVSVSGVESASLGGQDKSQIEVVGDGVDAVELATMLRKNVGHAELVSVSAVGEKKEEKKEEKKDDPKVQHMVWPYYGGGVPSYGYEVKGCNQYPDPYTCSIM</sequence>
<protein>
    <submittedName>
        <fullName evidence="1">Metal ion binding protein, putative</fullName>
    </submittedName>
</protein>
<dbReference type="InParanoid" id="B9SF21"/>
<dbReference type="OrthoDB" id="692882at2759"/>
<dbReference type="Proteomes" id="UP000008311">
    <property type="component" value="Unassembled WGS sequence"/>
</dbReference>
<dbReference type="eggNOG" id="KOG0017">
    <property type="taxonomic scope" value="Eukaryota"/>
</dbReference>
<accession>B9SF21</accession>